<name>F1TEX8_9FIRM</name>
<dbReference type="InterPro" id="IPR036390">
    <property type="entry name" value="WH_DNA-bd_sf"/>
</dbReference>
<accession>F1TEX8</accession>
<evidence type="ECO:0000313" key="4">
    <source>
        <dbReference type="Proteomes" id="UP000003860"/>
    </source>
</evidence>
<proteinExistence type="predicted"/>
<dbReference type="SUPFAM" id="SSF46785">
    <property type="entry name" value="Winged helix' DNA-binding domain"/>
    <property type="match status" value="1"/>
</dbReference>
<dbReference type="EMBL" id="ACXX02000010">
    <property type="protein sequence ID" value="EGD46916.1"/>
    <property type="molecule type" value="Genomic_DNA"/>
</dbReference>
<evidence type="ECO:0000259" key="2">
    <source>
        <dbReference type="SMART" id="SM00347"/>
    </source>
</evidence>
<comment type="caution">
    <text evidence="3">The sequence shown here is derived from an EMBL/GenBank/DDBJ whole genome shotgun (WGS) entry which is preliminary data.</text>
</comment>
<dbReference type="Gene3D" id="1.10.10.10">
    <property type="entry name" value="Winged helix-like DNA-binding domain superfamily/Winged helix DNA-binding domain"/>
    <property type="match status" value="1"/>
</dbReference>
<sequence length="189" mass="21669">MEQALNTLATALFTVIFNFLNIDIIYNMLYIKYITCYVFGGHMKLKGISEEYAIYGTLFSLSNRIQTIGDKEFTDITMKQHFLMIALGMFEEPPTLKEMAELIGCSYQNVKRMAEHLHKGEYLNILQDSKDKRKLLLVSTGKLEGMADSNPEKTIVFMSQLYKNIPREDLVTTLNTLMKMDKNIGGIIE</sequence>
<feature type="domain" description="HTH marR-type" evidence="2">
    <location>
        <begin position="69"/>
        <end position="170"/>
    </location>
</feature>
<dbReference type="InterPro" id="IPR000835">
    <property type="entry name" value="HTH_MarR-typ"/>
</dbReference>
<feature type="transmembrane region" description="Helical" evidence="1">
    <location>
        <begin position="6"/>
        <end position="26"/>
    </location>
</feature>
<keyword evidence="1" id="KW-0472">Membrane</keyword>
<evidence type="ECO:0000256" key="1">
    <source>
        <dbReference type="SAM" id="Phobius"/>
    </source>
</evidence>
<organism evidence="3 4">
    <name type="scientific">Ruminiclostridium papyrosolvens DSM 2782</name>
    <dbReference type="NCBI Taxonomy" id="588581"/>
    <lineage>
        <taxon>Bacteria</taxon>
        <taxon>Bacillati</taxon>
        <taxon>Bacillota</taxon>
        <taxon>Clostridia</taxon>
        <taxon>Eubacteriales</taxon>
        <taxon>Oscillospiraceae</taxon>
        <taxon>Ruminiclostridium</taxon>
    </lineage>
</organism>
<gene>
    <name evidence="3" type="ORF">Cpap_1111</name>
</gene>
<reference evidence="3" key="2">
    <citation type="submission" date="2011-01" db="EMBL/GenBank/DDBJ databases">
        <title>The Non-contiguous Finished genome of Clostridium papyrosolvens.</title>
        <authorList>
            <person name="Lucas S."/>
            <person name="Copeland A."/>
            <person name="Lapidus A."/>
            <person name="Cheng J.-F."/>
            <person name="Goodwin L."/>
            <person name="Pitluck S."/>
            <person name="Misra M."/>
            <person name="Chertkov O."/>
            <person name="Detter J.C."/>
            <person name="Han C."/>
            <person name="Tapia R."/>
            <person name="Land M."/>
            <person name="Hauser L."/>
            <person name="Kyrpides N."/>
            <person name="Ivanova N."/>
            <person name="Pagani I."/>
            <person name="Mouttaki H."/>
            <person name="He Z."/>
            <person name="Zhou J."/>
            <person name="Hemme C.L."/>
            <person name="Woyke T."/>
        </authorList>
    </citation>
    <scope>NUCLEOTIDE SEQUENCE [LARGE SCALE GENOMIC DNA]</scope>
    <source>
        <strain evidence="3">DSM 2782</strain>
    </source>
</reference>
<keyword evidence="4" id="KW-1185">Reference proteome</keyword>
<keyword evidence="1" id="KW-1133">Transmembrane helix</keyword>
<dbReference type="Proteomes" id="UP000003860">
    <property type="component" value="Unassembled WGS sequence"/>
</dbReference>
<dbReference type="eggNOG" id="COG1846">
    <property type="taxonomic scope" value="Bacteria"/>
</dbReference>
<dbReference type="GO" id="GO:0003700">
    <property type="term" value="F:DNA-binding transcription factor activity"/>
    <property type="evidence" value="ECO:0007669"/>
    <property type="project" value="InterPro"/>
</dbReference>
<dbReference type="AlphaFoldDB" id="F1TEX8"/>
<dbReference type="SMART" id="SM00347">
    <property type="entry name" value="HTH_MARR"/>
    <property type="match status" value="1"/>
</dbReference>
<keyword evidence="1" id="KW-0812">Transmembrane</keyword>
<reference evidence="3" key="1">
    <citation type="submission" date="2009-07" db="EMBL/GenBank/DDBJ databases">
        <authorList>
            <consortium name="US DOE Joint Genome Institute (JGI-PGF)"/>
            <person name="Lucas S."/>
            <person name="Copeland A."/>
            <person name="Lapidus A."/>
            <person name="Glavina del Rio T."/>
            <person name="Tice H."/>
            <person name="Bruce D."/>
            <person name="Goodwin L."/>
            <person name="Pitluck S."/>
            <person name="Larimer F."/>
            <person name="Land M.L."/>
            <person name="Mouttaki H."/>
            <person name="He Z."/>
            <person name="Zhou J."/>
            <person name="Hemme C.L."/>
        </authorList>
    </citation>
    <scope>NUCLEOTIDE SEQUENCE</scope>
    <source>
        <strain evidence="3">DSM 2782</strain>
    </source>
</reference>
<dbReference type="STRING" id="588581.Cpap_1111"/>
<protein>
    <submittedName>
        <fullName evidence="3">Regulatory protein MarR</fullName>
    </submittedName>
</protein>
<evidence type="ECO:0000313" key="3">
    <source>
        <dbReference type="EMBL" id="EGD46916.1"/>
    </source>
</evidence>
<dbReference type="InterPro" id="IPR036388">
    <property type="entry name" value="WH-like_DNA-bd_sf"/>
</dbReference>